<evidence type="ECO:0000313" key="3">
    <source>
        <dbReference type="EMBL" id="CAK9871382.1"/>
    </source>
</evidence>
<evidence type="ECO:0000259" key="2">
    <source>
        <dbReference type="PROSITE" id="PS51272"/>
    </source>
</evidence>
<feature type="region of interest" description="Disordered" evidence="1">
    <location>
        <begin position="721"/>
        <end position="768"/>
    </location>
</feature>
<sequence length="768" mass="84615">MQTSMAFASSSLACFSASHRSAPFSLGRRRPPRRLRAEGPGASCRVQTCCIRCCAASHEEEKGGERGQNNSSARNSRPPHPSWSDTIPPAPLSSTASSSAERYGGWSPVHDPDASSWRAGLQRVGAGFVLALGISLGSYLVYTKQGRRLEMAPTTITQEQQTSSSTKSQLSHDHNEKGETSRELAAKNLDGDLREESNHDMQKDTEQGVQTPEQEPAGGNATEVHKKKVAVAPVSPLTANTVVVPAAVDPMQVQVLAALQALQVIELGVEPGAICTRRDYARWLIAVSSTLARSTAKRVFPAMYIEDLTELGFNDVTPDDPDFPSIQGLAEAGLIPSNLSQRDAEFKTGTAHSETVSLFYPDSSLSRQDLVSWKIALDQRTLRAIDKEAFRAQSGFLDVDQIDKSSWSALSHDLLAGETSIVASAFGFTRLLQPNKATTNGQAALALASGDASGLVSDELSRLQAEAVAEEAVAAHHAMEVHAREEFKSILDAQLLSEKRQREQLDEFIVQVKAELGKVKAEKELEKDSLWKDRMTVDAELERVHQLRQQIDEQLQALSADQVAVSIQKMNIEKLWIQAEEEKQQISNIKFEINVEKKALSLARLWAEREAERAFAHGKVLEQSRKRWANQGIEVIVDRDLDEDNVPGPSWFYSGSATELNKFLRRVPLHNDTVRGENLKSRIANAMVESTQATERTLSGLKHKIQGILDEIQRRKEHLWQKSISSGGQREQDTRSSTDQATQGLPTGVVERSKGFADNNRWEANKLP</sequence>
<dbReference type="InterPro" id="IPR001119">
    <property type="entry name" value="SLH_dom"/>
</dbReference>
<reference evidence="3 4" key="1">
    <citation type="submission" date="2024-03" db="EMBL/GenBank/DDBJ databases">
        <authorList>
            <consortium name="ELIXIR-Norway"/>
            <consortium name="Elixir Norway"/>
        </authorList>
    </citation>
    <scope>NUCLEOTIDE SEQUENCE [LARGE SCALE GENOMIC DNA]</scope>
</reference>
<evidence type="ECO:0000313" key="4">
    <source>
        <dbReference type="Proteomes" id="UP001497522"/>
    </source>
</evidence>
<keyword evidence="4" id="KW-1185">Reference proteome</keyword>
<feature type="region of interest" description="Disordered" evidence="1">
    <location>
        <begin position="61"/>
        <end position="107"/>
    </location>
</feature>
<dbReference type="EMBL" id="OZ023703">
    <property type="protein sequence ID" value="CAK9871382.1"/>
    <property type="molecule type" value="Genomic_DNA"/>
</dbReference>
<feature type="compositionally biased region" description="Basic and acidic residues" evidence="1">
    <location>
        <begin position="170"/>
        <end position="206"/>
    </location>
</feature>
<dbReference type="PANTHER" id="PTHR33740:SF3">
    <property type="entry name" value="GPI-ANCHORED ADHESIN-LIKE PROTEIN"/>
    <property type="match status" value="1"/>
</dbReference>
<feature type="compositionally biased region" description="Basic and acidic residues" evidence="1">
    <location>
        <begin position="751"/>
        <end position="768"/>
    </location>
</feature>
<dbReference type="PROSITE" id="PS51272">
    <property type="entry name" value="SLH"/>
    <property type="match status" value="1"/>
</dbReference>
<name>A0ABP1B890_9BRYO</name>
<protein>
    <recommendedName>
        <fullName evidence="2">SLH domain-containing protein</fullName>
    </recommendedName>
</protein>
<evidence type="ECO:0000256" key="1">
    <source>
        <dbReference type="SAM" id="MobiDB-lite"/>
    </source>
</evidence>
<feature type="domain" description="SLH" evidence="2">
    <location>
        <begin position="309"/>
        <end position="388"/>
    </location>
</feature>
<feature type="region of interest" description="Disordered" evidence="1">
    <location>
        <begin position="154"/>
        <end position="221"/>
    </location>
</feature>
<accession>A0ABP1B890</accession>
<proteinExistence type="predicted"/>
<organism evidence="3 4">
    <name type="scientific">Sphagnum jensenii</name>
    <dbReference type="NCBI Taxonomy" id="128206"/>
    <lineage>
        <taxon>Eukaryota</taxon>
        <taxon>Viridiplantae</taxon>
        <taxon>Streptophyta</taxon>
        <taxon>Embryophyta</taxon>
        <taxon>Bryophyta</taxon>
        <taxon>Sphagnophytina</taxon>
        <taxon>Sphagnopsida</taxon>
        <taxon>Sphagnales</taxon>
        <taxon>Sphagnaceae</taxon>
        <taxon>Sphagnum</taxon>
    </lineage>
</organism>
<gene>
    <name evidence="3" type="ORF">CSSPJE1EN2_LOCUS14050</name>
</gene>
<dbReference type="PANTHER" id="PTHR33740">
    <property type="entry name" value="GPI-ANCHORED ADHESIN-LIKE PROTEIN"/>
    <property type="match status" value="1"/>
</dbReference>
<dbReference type="Proteomes" id="UP001497522">
    <property type="component" value="Chromosome 2"/>
</dbReference>
<feature type="compositionally biased region" description="Low complexity" evidence="1">
    <location>
        <begin position="154"/>
        <end position="169"/>
    </location>
</feature>